<sequence length="49" mass="4950">MVYLDHAATTPMHPAAIEAMTAALGSAGNASSLHTTGVRRAAESRNPGS</sequence>
<evidence type="ECO:0000313" key="3">
    <source>
        <dbReference type="Proteomes" id="UP000516380"/>
    </source>
</evidence>
<dbReference type="InterPro" id="IPR015424">
    <property type="entry name" value="PyrdxlP-dep_Trfase"/>
</dbReference>
<dbReference type="AlphaFoldDB" id="A0A7G1IFX3"/>
<dbReference type="Gene3D" id="1.10.260.50">
    <property type="match status" value="1"/>
</dbReference>
<dbReference type="EMBL" id="AP023343">
    <property type="protein sequence ID" value="BCI89986.1"/>
    <property type="molecule type" value="Genomic_DNA"/>
</dbReference>
<evidence type="ECO:0000313" key="2">
    <source>
        <dbReference type="EMBL" id="BCI89986.1"/>
    </source>
</evidence>
<gene>
    <name evidence="2" type="ORF">NIIDMKKI_51920</name>
</gene>
<dbReference type="Gene3D" id="3.90.1150.10">
    <property type="entry name" value="Aspartate Aminotransferase, domain 1"/>
    <property type="match status" value="1"/>
</dbReference>
<name>A0A7G1IFX3_MYCKA</name>
<organism evidence="2 3">
    <name type="scientific">Mycobacterium kansasii</name>
    <dbReference type="NCBI Taxonomy" id="1768"/>
    <lineage>
        <taxon>Bacteria</taxon>
        <taxon>Bacillati</taxon>
        <taxon>Actinomycetota</taxon>
        <taxon>Actinomycetes</taxon>
        <taxon>Mycobacteriales</taxon>
        <taxon>Mycobacteriaceae</taxon>
        <taxon>Mycobacterium</taxon>
    </lineage>
</organism>
<keyword evidence="3" id="KW-1185">Reference proteome</keyword>
<feature type="region of interest" description="Disordered" evidence="1">
    <location>
        <begin position="28"/>
        <end position="49"/>
    </location>
</feature>
<evidence type="ECO:0008006" key="4">
    <source>
        <dbReference type="Google" id="ProtNLM"/>
    </source>
</evidence>
<dbReference type="SUPFAM" id="SSF53383">
    <property type="entry name" value="PLP-dependent transferases"/>
    <property type="match status" value="1"/>
</dbReference>
<accession>A0A7G1IFX3</accession>
<reference evidence="2 3" key="1">
    <citation type="submission" date="2020-07" db="EMBL/GenBank/DDBJ databases">
        <title>Mycobacterium kansasii (former subtype) with zoonotic potential isolated from diseased indoor pet cat, Japan.</title>
        <authorList>
            <person name="Fukano H."/>
            <person name="Terazono T."/>
            <person name="Hoshino Y."/>
        </authorList>
    </citation>
    <scope>NUCLEOTIDE SEQUENCE [LARGE SCALE GENOMIC DNA]</scope>
    <source>
        <strain evidence="2 3">Kuro-I</strain>
    </source>
</reference>
<proteinExistence type="predicted"/>
<dbReference type="InterPro" id="IPR015422">
    <property type="entry name" value="PyrdxlP-dep_Trfase_small"/>
</dbReference>
<dbReference type="Proteomes" id="UP000516380">
    <property type="component" value="Chromosome"/>
</dbReference>
<protein>
    <recommendedName>
        <fullName evidence="4">Cysteine desulfurase</fullName>
    </recommendedName>
</protein>
<evidence type="ECO:0000256" key="1">
    <source>
        <dbReference type="SAM" id="MobiDB-lite"/>
    </source>
</evidence>